<sequence>MLKFTAAVALCLTAFACGGTDEPNTGANRAALSTLGHQCESNDDCGEQRFNGDLVPMCWALPTTTPYTKDAQAVPQMQNTCVLYCTPAWTSDPEAECKRLTGHGCTTTREGWSLCSP</sequence>
<evidence type="ECO:0000313" key="3">
    <source>
        <dbReference type="EMBL" id="AKV04844.1"/>
    </source>
</evidence>
<feature type="chain" id="PRO_5014231644" description="Lipoprotein" evidence="1">
    <location>
        <begin position="17"/>
        <end position="117"/>
    </location>
</feature>
<keyword evidence="1" id="KW-0732">Signal</keyword>
<dbReference type="KEGG" id="llu:AKJ09_00025"/>
<dbReference type="Proteomes" id="UP000064967">
    <property type="component" value="Chromosome"/>
</dbReference>
<evidence type="ECO:0000313" key="4">
    <source>
        <dbReference type="Proteomes" id="UP000064967"/>
    </source>
</evidence>
<dbReference type="EMBL" id="CP012333">
    <property type="protein sequence ID" value="AKV04844.1"/>
    <property type="molecule type" value="Genomic_DNA"/>
</dbReference>
<proteinExistence type="predicted"/>
<gene>
    <name evidence="2" type="ORF">AKJ09_00025</name>
    <name evidence="3" type="ORF">AKJ09_11507</name>
</gene>
<dbReference type="AlphaFoldDB" id="A0A0K1QGE8"/>
<name>A0A0K1QGE8_9BACT</name>
<accession>A0A0K1QGE8</accession>
<dbReference type="RefSeq" id="WP_146644906.1">
    <property type="nucleotide sequence ID" value="NZ_CP012333.1"/>
</dbReference>
<evidence type="ECO:0000313" key="2">
    <source>
        <dbReference type="EMBL" id="AKU93361.1"/>
    </source>
</evidence>
<feature type="signal peptide" evidence="1">
    <location>
        <begin position="1"/>
        <end position="16"/>
    </location>
</feature>
<dbReference type="PROSITE" id="PS51257">
    <property type="entry name" value="PROKAR_LIPOPROTEIN"/>
    <property type="match status" value="1"/>
</dbReference>
<reference evidence="3 4" key="1">
    <citation type="submission" date="2015-08" db="EMBL/GenBank/DDBJ databases">
        <authorList>
            <person name="Babu N.S."/>
            <person name="Beckwith C.J."/>
            <person name="Beseler K.G."/>
            <person name="Brison A."/>
            <person name="Carone J.V."/>
            <person name="Caskin T.P."/>
            <person name="Diamond M."/>
            <person name="Durham M.E."/>
            <person name="Foxe J.M."/>
            <person name="Go M."/>
            <person name="Henderson B.A."/>
            <person name="Jones I.B."/>
            <person name="McGettigan J.A."/>
            <person name="Micheletti S.J."/>
            <person name="Nasrallah M.E."/>
            <person name="Ortiz D."/>
            <person name="Piller C.R."/>
            <person name="Privatt S.R."/>
            <person name="Schneider S.L."/>
            <person name="Sharp S."/>
            <person name="Smith T.C."/>
            <person name="Stanton J.D."/>
            <person name="Ullery H.E."/>
            <person name="Wilson R.J."/>
            <person name="Serrano M.G."/>
            <person name="Buck G."/>
            <person name="Lee V."/>
            <person name="Wang Y."/>
            <person name="Carvalho R."/>
            <person name="Voegtly L."/>
            <person name="Shi R."/>
            <person name="Duckworth R."/>
            <person name="Johnson A."/>
            <person name="Loviza R."/>
            <person name="Walstead R."/>
            <person name="Shah Z."/>
            <person name="Kiflezghi M."/>
            <person name="Wade K."/>
            <person name="Ball S.L."/>
            <person name="Bradley K.W."/>
            <person name="Asai D.J."/>
            <person name="Bowman C.A."/>
            <person name="Russell D.A."/>
            <person name="Pope W.H."/>
            <person name="Jacobs-Sera D."/>
            <person name="Hendrix R.W."/>
            <person name="Hatfull G.F."/>
        </authorList>
    </citation>
    <scope>NUCLEOTIDE SEQUENCE [LARGE SCALE GENOMIC DNA]</scope>
    <source>
        <strain evidence="3 4">DSM 27648</strain>
    </source>
</reference>
<evidence type="ECO:0008006" key="5">
    <source>
        <dbReference type="Google" id="ProtNLM"/>
    </source>
</evidence>
<dbReference type="EMBL" id="CP012333">
    <property type="protein sequence ID" value="AKU93361.1"/>
    <property type="molecule type" value="Genomic_DNA"/>
</dbReference>
<evidence type="ECO:0000256" key="1">
    <source>
        <dbReference type="SAM" id="SignalP"/>
    </source>
</evidence>
<organism evidence="3 4">
    <name type="scientific">Labilithrix luteola</name>
    <dbReference type="NCBI Taxonomy" id="1391654"/>
    <lineage>
        <taxon>Bacteria</taxon>
        <taxon>Pseudomonadati</taxon>
        <taxon>Myxococcota</taxon>
        <taxon>Polyangia</taxon>
        <taxon>Polyangiales</taxon>
        <taxon>Labilitrichaceae</taxon>
        <taxon>Labilithrix</taxon>
    </lineage>
</organism>
<dbReference type="KEGG" id="llu:AKJ09_11507"/>
<protein>
    <recommendedName>
        <fullName evidence="5">Lipoprotein</fullName>
    </recommendedName>
</protein>
<keyword evidence="4" id="KW-1185">Reference proteome</keyword>